<protein>
    <recommendedName>
        <fullName evidence="1">Retrotransposon Copia-like N-terminal domain-containing protein</fullName>
    </recommendedName>
</protein>
<dbReference type="PANTHER" id="PTHR37610">
    <property type="entry name" value="CCHC-TYPE DOMAIN-CONTAINING PROTEIN"/>
    <property type="match status" value="1"/>
</dbReference>
<dbReference type="Pfam" id="PF14244">
    <property type="entry name" value="Retrotran_gag_3"/>
    <property type="match status" value="1"/>
</dbReference>
<dbReference type="EMBL" id="JACGWL010000009">
    <property type="protein sequence ID" value="KAK4395939.1"/>
    <property type="molecule type" value="Genomic_DNA"/>
</dbReference>
<proteinExistence type="predicted"/>
<comment type="caution">
    <text evidence="2">The sequence shown here is derived from an EMBL/GenBank/DDBJ whole genome shotgun (WGS) entry which is preliminary data.</text>
</comment>
<dbReference type="Proteomes" id="UP001289374">
    <property type="component" value="Unassembled WGS sequence"/>
</dbReference>
<dbReference type="PANTHER" id="PTHR37610:SF40">
    <property type="entry name" value="OS01G0909600 PROTEIN"/>
    <property type="match status" value="1"/>
</dbReference>
<feature type="domain" description="Retrotransposon Copia-like N-terminal" evidence="1">
    <location>
        <begin position="7"/>
        <end position="54"/>
    </location>
</feature>
<evidence type="ECO:0000313" key="2">
    <source>
        <dbReference type="EMBL" id="KAK4395939.1"/>
    </source>
</evidence>
<keyword evidence="3" id="KW-1185">Reference proteome</keyword>
<accession>A0AAE1WMJ1</accession>
<dbReference type="AlphaFoldDB" id="A0AAE1WMJ1"/>
<reference evidence="2" key="2">
    <citation type="journal article" date="2024" name="Plant">
        <title>Genomic evolution and insights into agronomic trait innovations of Sesamum species.</title>
        <authorList>
            <person name="Miao H."/>
            <person name="Wang L."/>
            <person name="Qu L."/>
            <person name="Liu H."/>
            <person name="Sun Y."/>
            <person name="Le M."/>
            <person name="Wang Q."/>
            <person name="Wei S."/>
            <person name="Zheng Y."/>
            <person name="Lin W."/>
            <person name="Duan Y."/>
            <person name="Cao H."/>
            <person name="Xiong S."/>
            <person name="Wang X."/>
            <person name="Wei L."/>
            <person name="Li C."/>
            <person name="Ma Q."/>
            <person name="Ju M."/>
            <person name="Zhao R."/>
            <person name="Li G."/>
            <person name="Mu C."/>
            <person name="Tian Q."/>
            <person name="Mei H."/>
            <person name="Zhang T."/>
            <person name="Gao T."/>
            <person name="Zhang H."/>
        </authorList>
    </citation>
    <scope>NUCLEOTIDE SEQUENCE</scope>
    <source>
        <strain evidence="2">K16</strain>
    </source>
</reference>
<evidence type="ECO:0000313" key="3">
    <source>
        <dbReference type="Proteomes" id="UP001289374"/>
    </source>
</evidence>
<dbReference type="InterPro" id="IPR029472">
    <property type="entry name" value="Copia-like_N"/>
</dbReference>
<organism evidence="2 3">
    <name type="scientific">Sesamum angolense</name>
    <dbReference type="NCBI Taxonomy" id="2727404"/>
    <lineage>
        <taxon>Eukaryota</taxon>
        <taxon>Viridiplantae</taxon>
        <taxon>Streptophyta</taxon>
        <taxon>Embryophyta</taxon>
        <taxon>Tracheophyta</taxon>
        <taxon>Spermatophyta</taxon>
        <taxon>Magnoliopsida</taxon>
        <taxon>eudicotyledons</taxon>
        <taxon>Gunneridae</taxon>
        <taxon>Pentapetalae</taxon>
        <taxon>asterids</taxon>
        <taxon>lamiids</taxon>
        <taxon>Lamiales</taxon>
        <taxon>Pedaliaceae</taxon>
        <taxon>Sesamum</taxon>
    </lineage>
</organism>
<name>A0AAE1WMJ1_9LAMI</name>
<sequence length="207" mass="23995">MEILRVQPTDNPGMTLVSNPLNGTNFLDWSRSMRIALGAKMKLGYINGKIPKPSEDSEEFERWNRADCMVTLWLLNSISKDIIESFLYVDSTRELWQELETRFWSVTKAYAMVLCMEKQREVSSRIAGAAQNMRCRAFCAEEFEISQEESVQNVLDNNNVSETVRMELIRLIREMNPQNSIEPDLEEFDDYAAKRTNHNLYVHLADG</sequence>
<evidence type="ECO:0000259" key="1">
    <source>
        <dbReference type="Pfam" id="PF14244"/>
    </source>
</evidence>
<gene>
    <name evidence="2" type="ORF">Sango_1748200</name>
</gene>
<reference evidence="2" key="1">
    <citation type="submission" date="2020-06" db="EMBL/GenBank/DDBJ databases">
        <authorList>
            <person name="Li T."/>
            <person name="Hu X."/>
            <person name="Zhang T."/>
            <person name="Song X."/>
            <person name="Zhang H."/>
            <person name="Dai N."/>
            <person name="Sheng W."/>
            <person name="Hou X."/>
            <person name="Wei L."/>
        </authorList>
    </citation>
    <scope>NUCLEOTIDE SEQUENCE</scope>
    <source>
        <strain evidence="2">K16</strain>
        <tissue evidence="2">Leaf</tissue>
    </source>
</reference>